<dbReference type="PANTHER" id="PTHR33452">
    <property type="entry name" value="OXIDOREDUCTASE CATD-RELATED"/>
    <property type="match status" value="1"/>
</dbReference>
<evidence type="ECO:0000256" key="6">
    <source>
        <dbReference type="ARBA" id="ARBA00023136"/>
    </source>
</evidence>
<reference evidence="8 9" key="1">
    <citation type="submission" date="2024-03" db="EMBL/GenBank/DDBJ databases">
        <title>Actinomycetospora sp. OC33-EN07, a novel actinomycete isolated from wild orchid (Aerides multiflora).</title>
        <authorList>
            <person name="Suriyachadkun C."/>
        </authorList>
    </citation>
    <scope>NUCLEOTIDE SEQUENCE [LARGE SCALE GENOMIC DNA]</scope>
    <source>
        <strain evidence="8 9">OC33-EN07</strain>
    </source>
</reference>
<keyword evidence="3" id="KW-1003">Cell membrane</keyword>
<proteinExistence type="inferred from homology"/>
<comment type="subcellular location">
    <subcellularLocation>
        <location evidence="1">Cell membrane</location>
        <topology evidence="1">Multi-pass membrane protein</topology>
    </subcellularLocation>
</comment>
<evidence type="ECO:0000313" key="9">
    <source>
        <dbReference type="Proteomes" id="UP001369736"/>
    </source>
</evidence>
<evidence type="ECO:0000313" key="8">
    <source>
        <dbReference type="EMBL" id="MEJ2862141.1"/>
    </source>
</evidence>
<keyword evidence="4 7" id="KW-0812">Transmembrane</keyword>
<feature type="transmembrane region" description="Helical" evidence="7">
    <location>
        <begin position="115"/>
        <end position="136"/>
    </location>
</feature>
<dbReference type="PANTHER" id="PTHR33452:SF1">
    <property type="entry name" value="INNER MEMBRANE PROTEIN YPHA-RELATED"/>
    <property type="match status" value="1"/>
</dbReference>
<dbReference type="Pfam" id="PF07681">
    <property type="entry name" value="DoxX"/>
    <property type="match status" value="1"/>
</dbReference>
<protein>
    <submittedName>
        <fullName evidence="8">DoxX family protein</fullName>
    </submittedName>
</protein>
<sequence>MTLAGRFFGTRVQGRAAAATTALRIVTGLVFVLFSLPKFLRHEDELNEFVRFGLPDSSPIVYLVGTLELGAGLMLVLGLATRLAALGLALNMAGAIATAGVQVGGPFHLGVAPTLLLATLYLLWAGSGAAAIDRAISARDRGRR</sequence>
<evidence type="ECO:0000256" key="2">
    <source>
        <dbReference type="ARBA" id="ARBA00006679"/>
    </source>
</evidence>
<name>A0ABU8M467_9PSEU</name>
<keyword evidence="9" id="KW-1185">Reference proteome</keyword>
<comment type="similarity">
    <text evidence="2">Belongs to the DoxX family.</text>
</comment>
<feature type="transmembrane region" description="Helical" evidence="7">
    <location>
        <begin position="21"/>
        <end position="40"/>
    </location>
</feature>
<evidence type="ECO:0000256" key="1">
    <source>
        <dbReference type="ARBA" id="ARBA00004651"/>
    </source>
</evidence>
<dbReference type="Proteomes" id="UP001369736">
    <property type="component" value="Unassembled WGS sequence"/>
</dbReference>
<dbReference type="InterPro" id="IPR032808">
    <property type="entry name" value="DoxX"/>
</dbReference>
<keyword evidence="5 7" id="KW-1133">Transmembrane helix</keyword>
<evidence type="ECO:0000256" key="7">
    <source>
        <dbReference type="SAM" id="Phobius"/>
    </source>
</evidence>
<accession>A0ABU8M467</accession>
<evidence type="ECO:0000256" key="3">
    <source>
        <dbReference type="ARBA" id="ARBA00022475"/>
    </source>
</evidence>
<evidence type="ECO:0000256" key="4">
    <source>
        <dbReference type="ARBA" id="ARBA00022692"/>
    </source>
</evidence>
<dbReference type="InterPro" id="IPR051907">
    <property type="entry name" value="DoxX-like_oxidoreductase"/>
</dbReference>
<gene>
    <name evidence="8" type="ORF">WCD58_13295</name>
</gene>
<organism evidence="8 9">
    <name type="scientific">Actinomycetospora flava</name>
    <dbReference type="NCBI Taxonomy" id="3129232"/>
    <lineage>
        <taxon>Bacteria</taxon>
        <taxon>Bacillati</taxon>
        <taxon>Actinomycetota</taxon>
        <taxon>Actinomycetes</taxon>
        <taxon>Pseudonocardiales</taxon>
        <taxon>Pseudonocardiaceae</taxon>
        <taxon>Actinomycetospora</taxon>
    </lineage>
</organism>
<feature type="transmembrane region" description="Helical" evidence="7">
    <location>
        <begin position="88"/>
        <end position="109"/>
    </location>
</feature>
<comment type="caution">
    <text evidence="8">The sequence shown here is derived from an EMBL/GenBank/DDBJ whole genome shotgun (WGS) entry which is preliminary data.</text>
</comment>
<dbReference type="EMBL" id="JBBEGM010000004">
    <property type="protein sequence ID" value="MEJ2862141.1"/>
    <property type="molecule type" value="Genomic_DNA"/>
</dbReference>
<evidence type="ECO:0000256" key="5">
    <source>
        <dbReference type="ARBA" id="ARBA00022989"/>
    </source>
</evidence>
<feature type="transmembrane region" description="Helical" evidence="7">
    <location>
        <begin position="60"/>
        <end position="81"/>
    </location>
</feature>
<keyword evidence="6 7" id="KW-0472">Membrane</keyword>
<dbReference type="RefSeq" id="WP_337703515.1">
    <property type="nucleotide sequence ID" value="NZ_JBBEGM010000004.1"/>
</dbReference>